<dbReference type="EMBL" id="JAAALK010000285">
    <property type="protein sequence ID" value="KAG8064345.1"/>
    <property type="molecule type" value="Genomic_DNA"/>
</dbReference>
<keyword evidence="3" id="KW-1185">Reference proteome</keyword>
<protein>
    <recommendedName>
        <fullName evidence="1">Terpene synthase metal-binding domain-containing protein</fullName>
    </recommendedName>
</protein>
<evidence type="ECO:0000313" key="3">
    <source>
        <dbReference type="Proteomes" id="UP000729402"/>
    </source>
</evidence>
<reference evidence="2" key="2">
    <citation type="submission" date="2021-02" db="EMBL/GenBank/DDBJ databases">
        <authorList>
            <person name="Kimball J.A."/>
            <person name="Haas M.W."/>
            <person name="Macchietto M."/>
            <person name="Kono T."/>
            <person name="Duquette J."/>
            <person name="Shao M."/>
        </authorList>
    </citation>
    <scope>NUCLEOTIDE SEQUENCE</scope>
    <source>
        <tissue evidence="2">Fresh leaf tissue</tissue>
    </source>
</reference>
<organism evidence="2 3">
    <name type="scientific">Zizania palustris</name>
    <name type="common">Northern wild rice</name>
    <dbReference type="NCBI Taxonomy" id="103762"/>
    <lineage>
        <taxon>Eukaryota</taxon>
        <taxon>Viridiplantae</taxon>
        <taxon>Streptophyta</taxon>
        <taxon>Embryophyta</taxon>
        <taxon>Tracheophyta</taxon>
        <taxon>Spermatophyta</taxon>
        <taxon>Magnoliopsida</taxon>
        <taxon>Liliopsida</taxon>
        <taxon>Poales</taxon>
        <taxon>Poaceae</taxon>
        <taxon>BOP clade</taxon>
        <taxon>Oryzoideae</taxon>
        <taxon>Oryzeae</taxon>
        <taxon>Zizaniinae</taxon>
        <taxon>Zizania</taxon>
    </lineage>
</organism>
<dbReference type="PANTHER" id="PTHR31225">
    <property type="entry name" value="OS04G0344100 PROTEIN-RELATED"/>
    <property type="match status" value="1"/>
</dbReference>
<dbReference type="PANTHER" id="PTHR31225:SF92">
    <property type="entry name" value="OS04G0345400 PROTEIN"/>
    <property type="match status" value="1"/>
</dbReference>
<feature type="domain" description="Terpene synthase metal-binding" evidence="1">
    <location>
        <begin position="3"/>
        <end position="79"/>
    </location>
</feature>
<sequence length="136" mass="15318">MLGSGEVISNEAFQWAAHHPSGVIACAKIMRFMNDIAAFKRRKNKGDLASSLECYIDEHQVTSKVAIAKIDSLIEDEWRTLNQARYEHSSLLPVVQRVVNLAVAVVLFYDGRKDAYTFSTHLQEVIDNLFVKPVPI</sequence>
<comment type="caution">
    <text evidence="2">The sequence shown here is derived from an EMBL/GenBank/DDBJ whole genome shotgun (WGS) entry which is preliminary data.</text>
</comment>
<accession>A0A8J5SP62</accession>
<dbReference type="GO" id="GO:0010333">
    <property type="term" value="F:terpene synthase activity"/>
    <property type="evidence" value="ECO:0007669"/>
    <property type="project" value="InterPro"/>
</dbReference>
<dbReference type="Pfam" id="PF03936">
    <property type="entry name" value="Terpene_synth_C"/>
    <property type="match status" value="1"/>
</dbReference>
<proteinExistence type="predicted"/>
<evidence type="ECO:0000259" key="1">
    <source>
        <dbReference type="Pfam" id="PF03936"/>
    </source>
</evidence>
<dbReference type="Proteomes" id="UP000729402">
    <property type="component" value="Unassembled WGS sequence"/>
</dbReference>
<gene>
    <name evidence="2" type="ORF">GUJ93_ZPchr0004g38504</name>
</gene>
<dbReference type="InterPro" id="IPR005630">
    <property type="entry name" value="Terpene_synthase_metal-bd"/>
</dbReference>
<evidence type="ECO:0000313" key="2">
    <source>
        <dbReference type="EMBL" id="KAG8064345.1"/>
    </source>
</evidence>
<dbReference type="GO" id="GO:0000287">
    <property type="term" value="F:magnesium ion binding"/>
    <property type="evidence" value="ECO:0007669"/>
    <property type="project" value="InterPro"/>
</dbReference>
<dbReference type="GO" id="GO:0016114">
    <property type="term" value="P:terpenoid biosynthetic process"/>
    <property type="evidence" value="ECO:0007669"/>
    <property type="project" value="InterPro"/>
</dbReference>
<dbReference type="OrthoDB" id="686634at2759"/>
<dbReference type="AlphaFoldDB" id="A0A8J5SP62"/>
<dbReference type="InterPro" id="IPR050148">
    <property type="entry name" value="Terpene_synthase-like"/>
</dbReference>
<reference evidence="2" key="1">
    <citation type="journal article" date="2021" name="bioRxiv">
        <title>Whole Genome Assembly and Annotation of Northern Wild Rice, Zizania palustris L., Supports a Whole Genome Duplication in the Zizania Genus.</title>
        <authorList>
            <person name="Haas M."/>
            <person name="Kono T."/>
            <person name="Macchietto M."/>
            <person name="Millas R."/>
            <person name="McGilp L."/>
            <person name="Shao M."/>
            <person name="Duquette J."/>
            <person name="Hirsch C.N."/>
            <person name="Kimball J."/>
        </authorList>
    </citation>
    <scope>NUCLEOTIDE SEQUENCE</scope>
    <source>
        <tissue evidence="2">Fresh leaf tissue</tissue>
    </source>
</reference>
<name>A0A8J5SP62_ZIZPA</name>